<keyword evidence="1" id="KW-0812">Transmembrane</keyword>
<dbReference type="Pfam" id="PF04020">
    <property type="entry name" value="Phage_holin_4_2"/>
    <property type="match status" value="1"/>
</dbReference>
<organism evidence="2 3">
    <name type="scientific">Thermacetogenium phaeum</name>
    <dbReference type="NCBI Taxonomy" id="85874"/>
    <lineage>
        <taxon>Bacteria</taxon>
        <taxon>Bacillati</taxon>
        <taxon>Bacillota</taxon>
        <taxon>Clostridia</taxon>
        <taxon>Thermoanaerobacterales</taxon>
        <taxon>Thermoanaerobacteraceae</taxon>
        <taxon>Thermacetogenium</taxon>
    </lineage>
</organism>
<keyword evidence="1" id="KW-1133">Transmembrane helix</keyword>
<dbReference type="InterPro" id="IPR007165">
    <property type="entry name" value="Phage_holin_4_2"/>
</dbReference>
<feature type="transmembrane region" description="Helical" evidence="1">
    <location>
        <begin position="77"/>
        <end position="98"/>
    </location>
</feature>
<comment type="caution">
    <text evidence="2">The sequence shown here is derived from an EMBL/GenBank/DDBJ whole genome shotgun (WGS) entry which is preliminary data.</text>
</comment>
<feature type="transmembrane region" description="Helical" evidence="1">
    <location>
        <begin position="47"/>
        <end position="70"/>
    </location>
</feature>
<evidence type="ECO:0000313" key="2">
    <source>
        <dbReference type="EMBL" id="KUK36821.1"/>
    </source>
</evidence>
<accession>A0A117LBE2</accession>
<dbReference type="EMBL" id="LGFO01000038">
    <property type="protein sequence ID" value="KUK36821.1"/>
    <property type="molecule type" value="Genomic_DNA"/>
</dbReference>
<proteinExistence type="predicted"/>
<reference evidence="3" key="1">
    <citation type="journal article" date="2015" name="MBio">
        <title>Genome-Resolved Metagenomic Analysis Reveals Roles for Candidate Phyla and Other Microbial Community Members in Biogeochemical Transformations in Oil Reservoirs.</title>
        <authorList>
            <person name="Hu P."/>
            <person name="Tom L."/>
            <person name="Singh A."/>
            <person name="Thomas B.C."/>
            <person name="Baker B.J."/>
            <person name="Piceno Y.M."/>
            <person name="Andersen G.L."/>
            <person name="Banfield J.F."/>
        </authorList>
    </citation>
    <scope>NUCLEOTIDE SEQUENCE [LARGE SCALE GENOMIC DNA]</scope>
</reference>
<evidence type="ECO:0008006" key="4">
    <source>
        <dbReference type="Google" id="ProtNLM"/>
    </source>
</evidence>
<sequence length="127" mass="13358">MAEEERGAGGGISQTVGQGWLAHIVRFIVAAIVLMVVSYITPGFTRLSFWHALLAAVLIAAIGFGLEAIFGRNISPYARGGVGFVVSAVIFYLLQFIIPGLRVTVLGALIAAAIVGIIDMFVPTGVR</sequence>
<feature type="transmembrane region" description="Helical" evidence="1">
    <location>
        <begin position="104"/>
        <end position="122"/>
    </location>
</feature>
<evidence type="ECO:0000313" key="3">
    <source>
        <dbReference type="Proteomes" id="UP000053326"/>
    </source>
</evidence>
<dbReference type="AlphaFoldDB" id="A0A117LBE2"/>
<dbReference type="OMA" id="VSWIVPG"/>
<dbReference type="Proteomes" id="UP000053326">
    <property type="component" value="Unassembled WGS sequence"/>
</dbReference>
<feature type="transmembrane region" description="Helical" evidence="1">
    <location>
        <begin position="20"/>
        <end position="41"/>
    </location>
</feature>
<gene>
    <name evidence="2" type="ORF">XD66_0479</name>
</gene>
<evidence type="ECO:0000256" key="1">
    <source>
        <dbReference type="SAM" id="Phobius"/>
    </source>
</evidence>
<protein>
    <recommendedName>
        <fullName evidence="4">Phage holin family protein</fullName>
    </recommendedName>
</protein>
<keyword evidence="1" id="KW-0472">Membrane</keyword>
<name>A0A117LBE2_9THEO</name>